<proteinExistence type="inferred from homology"/>
<evidence type="ECO:0000256" key="1">
    <source>
        <dbReference type="ARBA" id="ARBA00006711"/>
    </source>
</evidence>
<evidence type="ECO:0000256" key="2">
    <source>
        <dbReference type="ARBA" id="ARBA00012418"/>
    </source>
</evidence>
<evidence type="ECO:0000256" key="7">
    <source>
        <dbReference type="ARBA" id="ARBA00030998"/>
    </source>
</evidence>
<dbReference type="Proteomes" id="UP000028013">
    <property type="component" value="Unassembled WGS sequence"/>
</dbReference>
<evidence type="ECO:0000256" key="3">
    <source>
        <dbReference type="ARBA" id="ARBA00013725"/>
    </source>
</evidence>
<dbReference type="Pfam" id="PF01192">
    <property type="entry name" value="RNA_pol_Rpb6"/>
    <property type="match status" value="1"/>
</dbReference>
<accession>A0A078S4J4</accession>
<keyword evidence="4" id="KW-0240">DNA-directed RNA polymerase</keyword>
<evidence type="ECO:0000313" key="9">
    <source>
        <dbReference type="EMBL" id="KDS50957.1"/>
    </source>
</evidence>
<comment type="similarity">
    <text evidence="1">Belongs to the RNA polymerase subunit omega family.</text>
</comment>
<dbReference type="InterPro" id="IPR036161">
    <property type="entry name" value="RPB6/omega-like_sf"/>
</dbReference>
<protein>
    <recommendedName>
        <fullName evidence="3">DNA-directed RNA polymerase subunit omega</fullName>
        <ecNumber evidence="2">2.7.7.6</ecNumber>
    </recommendedName>
    <alternativeName>
        <fullName evidence="7">RNA polymerase omega subunit</fullName>
    </alternativeName>
    <alternativeName>
        <fullName evidence="6">Transcriptase subunit omega</fullName>
    </alternativeName>
</protein>
<dbReference type="RefSeq" id="WP_005825356.1">
    <property type="nucleotide sequence ID" value="NZ_JNHN01000172.1"/>
</dbReference>
<evidence type="ECO:0000256" key="5">
    <source>
        <dbReference type="ARBA" id="ARBA00023163"/>
    </source>
</evidence>
<keyword evidence="5" id="KW-0804">Transcription</keyword>
<organism evidence="9 10">
    <name type="scientific">Bacteroides uniformis str. 3978 T3 ii</name>
    <dbReference type="NCBI Taxonomy" id="1339349"/>
    <lineage>
        <taxon>Bacteria</taxon>
        <taxon>Pseudomonadati</taxon>
        <taxon>Bacteroidota</taxon>
        <taxon>Bacteroidia</taxon>
        <taxon>Bacteroidales</taxon>
        <taxon>Bacteroidaceae</taxon>
        <taxon>Bacteroides</taxon>
    </lineage>
</organism>
<gene>
    <name evidence="9" type="ORF">M094_0856</name>
</gene>
<evidence type="ECO:0000256" key="6">
    <source>
        <dbReference type="ARBA" id="ARBA00029924"/>
    </source>
</evidence>
<evidence type="ECO:0000313" key="10">
    <source>
        <dbReference type="Proteomes" id="UP000028013"/>
    </source>
</evidence>
<dbReference type="GO" id="GO:0003677">
    <property type="term" value="F:DNA binding"/>
    <property type="evidence" value="ECO:0007669"/>
    <property type="project" value="InterPro"/>
</dbReference>
<evidence type="ECO:0000256" key="8">
    <source>
        <dbReference type="ARBA" id="ARBA00048552"/>
    </source>
</evidence>
<dbReference type="EC" id="2.7.7.6" evidence="2"/>
<dbReference type="GO" id="GO:0006351">
    <property type="term" value="P:DNA-templated transcription"/>
    <property type="evidence" value="ECO:0007669"/>
    <property type="project" value="InterPro"/>
</dbReference>
<comment type="caution">
    <text evidence="9">The sequence shown here is derived from an EMBL/GenBank/DDBJ whole genome shotgun (WGS) entry which is preliminary data.</text>
</comment>
<dbReference type="InterPro" id="IPR006110">
    <property type="entry name" value="Pol_omega/Rpo6/RPB6"/>
</dbReference>
<dbReference type="GO" id="GO:0003899">
    <property type="term" value="F:DNA-directed RNA polymerase activity"/>
    <property type="evidence" value="ECO:0007669"/>
    <property type="project" value="UniProtKB-EC"/>
</dbReference>
<evidence type="ECO:0000256" key="4">
    <source>
        <dbReference type="ARBA" id="ARBA00022478"/>
    </source>
</evidence>
<dbReference type="Gene3D" id="3.90.940.10">
    <property type="match status" value="1"/>
</dbReference>
<dbReference type="AlphaFoldDB" id="A0A078S4J4"/>
<name>A0A078S4J4_BACUN</name>
<reference evidence="9 10" key="1">
    <citation type="submission" date="2014-04" db="EMBL/GenBank/DDBJ databases">
        <authorList>
            <person name="Sears C."/>
            <person name="Carroll K."/>
            <person name="Sack B.R."/>
            <person name="Qadri F."/>
            <person name="Myers L.L."/>
            <person name="Chung G.-T."/>
            <person name="Escheverria P."/>
            <person name="Fraser C.M."/>
            <person name="Sadzewicz L."/>
            <person name="Shefchek K.A."/>
            <person name="Tallon L."/>
            <person name="Das S.P."/>
            <person name="Daugherty S."/>
            <person name="Mongodin E.F."/>
        </authorList>
    </citation>
    <scope>NUCLEOTIDE SEQUENCE [LARGE SCALE GENOMIC DNA]</scope>
    <source>
        <strain evidence="9 10">3978 T3 ii</strain>
    </source>
</reference>
<dbReference type="SMART" id="SM01409">
    <property type="entry name" value="RNA_pol_Rpb6"/>
    <property type="match status" value="1"/>
</dbReference>
<dbReference type="EMBL" id="JNHN01000172">
    <property type="protein sequence ID" value="KDS50957.1"/>
    <property type="molecule type" value="Genomic_DNA"/>
</dbReference>
<sequence length="111" mass="12993">MDYRKTNAPTTTVTRDMMELCEDTGNVYESVAIIGKRANQISVEIKNDLSKKLAEFASYNDNLEEVFENREQIEISRYYEKLPKPTLIATQEYVEGKIYYRNPAKEKEKLQ</sequence>
<dbReference type="PATRIC" id="fig|1339349.3.peg.2090"/>
<dbReference type="GO" id="GO:0000428">
    <property type="term" value="C:DNA-directed RNA polymerase complex"/>
    <property type="evidence" value="ECO:0007669"/>
    <property type="project" value="UniProtKB-KW"/>
</dbReference>
<dbReference type="GeneID" id="99751988"/>
<comment type="catalytic activity">
    <reaction evidence="8">
        <text>RNA(n) + a ribonucleoside 5'-triphosphate = RNA(n+1) + diphosphate</text>
        <dbReference type="Rhea" id="RHEA:21248"/>
        <dbReference type="Rhea" id="RHEA-COMP:14527"/>
        <dbReference type="Rhea" id="RHEA-COMP:17342"/>
        <dbReference type="ChEBI" id="CHEBI:33019"/>
        <dbReference type="ChEBI" id="CHEBI:61557"/>
        <dbReference type="ChEBI" id="CHEBI:140395"/>
        <dbReference type="EC" id="2.7.7.6"/>
    </reaction>
</comment>